<dbReference type="EMBL" id="JAJUOL010000076">
    <property type="protein sequence ID" value="MCH3852412.1"/>
    <property type="molecule type" value="Genomic_DNA"/>
</dbReference>
<gene>
    <name evidence="3" type="ORF">LZC39_09945</name>
</gene>
<feature type="domain" description="Csd3 N-terminal" evidence="2">
    <location>
        <begin position="23"/>
        <end position="68"/>
    </location>
</feature>
<dbReference type="Pfam" id="PF18059">
    <property type="entry name" value="Csd3_N"/>
    <property type="match status" value="1"/>
</dbReference>
<organism evidence="3 4">
    <name type="scientific">Campylobacter jejuni</name>
    <dbReference type="NCBI Taxonomy" id="197"/>
    <lineage>
        <taxon>Bacteria</taxon>
        <taxon>Pseudomonadati</taxon>
        <taxon>Campylobacterota</taxon>
        <taxon>Epsilonproteobacteria</taxon>
        <taxon>Campylobacterales</taxon>
        <taxon>Campylobacteraceae</taxon>
        <taxon>Campylobacter</taxon>
    </lineage>
</organism>
<evidence type="ECO:0000313" key="4">
    <source>
        <dbReference type="Proteomes" id="UP001199644"/>
    </source>
</evidence>
<evidence type="ECO:0000313" key="3">
    <source>
        <dbReference type="EMBL" id="MCH3852412.1"/>
    </source>
</evidence>
<evidence type="ECO:0000256" key="1">
    <source>
        <dbReference type="SAM" id="SignalP"/>
    </source>
</evidence>
<comment type="caution">
    <text evidence="3">The sequence shown here is derived from an EMBL/GenBank/DDBJ whole genome shotgun (WGS) entry which is preliminary data.</text>
</comment>
<dbReference type="Proteomes" id="UP001199644">
    <property type="component" value="Unassembled WGS sequence"/>
</dbReference>
<evidence type="ECO:0000259" key="2">
    <source>
        <dbReference type="Pfam" id="PF18059"/>
    </source>
</evidence>
<reference evidence="3" key="1">
    <citation type="submission" date="2021-12" db="EMBL/GenBank/DDBJ databases">
        <title>Prevalence of phenicol resistance gene fexA in Campylobacter isolated from poultry supply chain.</title>
        <authorList>
            <person name="Tang B."/>
            <person name="Zheng X."/>
            <person name="Lin J."/>
            <person name="Lin R."/>
            <person name="Yang H."/>
            <person name="Shen Z."/>
            <person name="Xia F."/>
        </authorList>
    </citation>
    <scope>NUCLEOTIDE SEQUENCE</scope>
    <source>
        <strain evidence="3">CJHN2011004</strain>
    </source>
</reference>
<protein>
    <submittedName>
        <fullName evidence="3">M23 family peptidase</fullName>
    </submittedName>
</protein>
<feature type="signal peptide" evidence="1">
    <location>
        <begin position="1"/>
        <end position="19"/>
    </location>
</feature>
<feature type="chain" id="PRO_5043834638" evidence="1">
    <location>
        <begin position="20"/>
        <end position="69"/>
    </location>
</feature>
<name>A0AAW5EF87_CAMJU</name>
<sequence length="69" mass="8015">MKKLLLLFAFVIQSFAALSVEELTWDNGDTLLKFLQRNSIPISLYYGLDREDQELASDIAYKVKYQVLK</sequence>
<accession>A0AAW5EF87</accession>
<feature type="non-terminal residue" evidence="3">
    <location>
        <position position="69"/>
    </location>
</feature>
<keyword evidence="1" id="KW-0732">Signal</keyword>
<dbReference type="AlphaFoldDB" id="A0AAW5EF87"/>
<proteinExistence type="predicted"/>
<dbReference type="InterPro" id="IPR040653">
    <property type="entry name" value="Csd3_N"/>
</dbReference>